<keyword evidence="4" id="KW-1185">Reference proteome</keyword>
<dbReference type="PROSITE" id="PS50883">
    <property type="entry name" value="EAL"/>
    <property type="match status" value="1"/>
</dbReference>
<feature type="domain" description="HDOD" evidence="2">
    <location>
        <begin position="200"/>
        <end position="388"/>
    </location>
</feature>
<dbReference type="PANTHER" id="PTHR33525:SF4">
    <property type="entry name" value="CYCLIC DI-GMP PHOSPHODIESTERASE CDGJ"/>
    <property type="match status" value="1"/>
</dbReference>
<accession>A0A923LJZ9</accession>
<dbReference type="EMBL" id="JACOPF010000002">
    <property type="protein sequence ID" value="MBC5689361.1"/>
    <property type="molecule type" value="Genomic_DNA"/>
</dbReference>
<dbReference type="Pfam" id="PF08668">
    <property type="entry name" value="HDOD"/>
    <property type="match status" value="1"/>
</dbReference>
<reference evidence="3" key="1">
    <citation type="submission" date="2020-08" db="EMBL/GenBank/DDBJ databases">
        <title>Genome public.</title>
        <authorList>
            <person name="Liu C."/>
            <person name="Sun Q."/>
        </authorList>
    </citation>
    <scope>NUCLEOTIDE SEQUENCE</scope>
    <source>
        <strain evidence="3">NSJ-55</strain>
    </source>
</reference>
<evidence type="ECO:0000259" key="2">
    <source>
        <dbReference type="PROSITE" id="PS51833"/>
    </source>
</evidence>
<gene>
    <name evidence="3" type="ORF">H8S37_10575</name>
</gene>
<protein>
    <submittedName>
        <fullName evidence="3">HDOD domain-containing protein</fullName>
    </submittedName>
</protein>
<dbReference type="Pfam" id="PF00563">
    <property type="entry name" value="EAL"/>
    <property type="match status" value="1"/>
</dbReference>
<comment type="caution">
    <text evidence="3">The sequence shown here is derived from an EMBL/GenBank/DDBJ whole genome shotgun (WGS) entry which is preliminary data.</text>
</comment>
<dbReference type="InterPro" id="IPR013976">
    <property type="entry name" value="HDOD"/>
</dbReference>
<sequence length="435" mass="49666">MNQCVVRRAVKAASEDKIIGYELLFEESAASLYGESENAAADTIAGFLMNNSNKIFREKQIFLTFTPALLLRNTPKIFQKDKIIIQVGDNLIIHPLAMPIIEKFYKQGYRFAINDFQFSPKYFSMLEYVDYIRLRMKKELSGKEQNSMENIVRMAQGLGKKCIATDIDTKEAYEAAIHLHVDYIEGNYIAETLKVKEDKVEYLQGNFFQLVVAVSKDEPDMAEIEEIISRDAGLTYTLLKLINSAYFALRRRTASIRQAIMTMGINQLRQWVYMLSLKKDESEGADEILRLSFLRAKFAEALVQNTNIQCITPSEGYMMGLFSTLEYMVNAPLSEVLAEIPIGDKVRKALLEEEGEAGTIYKLVSCYEKADWKQCQEISEEIGISVSKLSQLYINCVEEVSYIWEGLTTECKRPGEESLFAIEKEEGEHLEDVLQ</sequence>
<dbReference type="PROSITE" id="PS51833">
    <property type="entry name" value="HDOD"/>
    <property type="match status" value="1"/>
</dbReference>
<dbReference type="InterPro" id="IPR001633">
    <property type="entry name" value="EAL_dom"/>
</dbReference>
<evidence type="ECO:0000259" key="1">
    <source>
        <dbReference type="PROSITE" id="PS50883"/>
    </source>
</evidence>
<name>A0A923LJZ9_9FIRM</name>
<dbReference type="Gene3D" id="1.10.3210.10">
    <property type="entry name" value="Hypothetical protein af1432"/>
    <property type="match status" value="1"/>
</dbReference>
<feature type="domain" description="EAL" evidence="1">
    <location>
        <begin position="1"/>
        <end position="206"/>
    </location>
</feature>
<dbReference type="PANTHER" id="PTHR33525">
    <property type="match status" value="1"/>
</dbReference>
<dbReference type="AlphaFoldDB" id="A0A923LJZ9"/>
<dbReference type="SUPFAM" id="SSF109604">
    <property type="entry name" value="HD-domain/PDEase-like"/>
    <property type="match status" value="1"/>
</dbReference>
<dbReference type="Proteomes" id="UP000652477">
    <property type="component" value="Unassembled WGS sequence"/>
</dbReference>
<dbReference type="InterPro" id="IPR035919">
    <property type="entry name" value="EAL_sf"/>
</dbReference>
<proteinExistence type="predicted"/>
<dbReference type="Gene3D" id="3.20.20.450">
    <property type="entry name" value="EAL domain"/>
    <property type="match status" value="1"/>
</dbReference>
<organism evidence="3 4">
    <name type="scientific">Mediterraneibacter hominis</name>
    <dbReference type="NCBI Taxonomy" id="2763054"/>
    <lineage>
        <taxon>Bacteria</taxon>
        <taxon>Bacillati</taxon>
        <taxon>Bacillota</taxon>
        <taxon>Clostridia</taxon>
        <taxon>Lachnospirales</taxon>
        <taxon>Lachnospiraceae</taxon>
        <taxon>Mediterraneibacter</taxon>
    </lineage>
</organism>
<dbReference type="SUPFAM" id="SSF141868">
    <property type="entry name" value="EAL domain-like"/>
    <property type="match status" value="1"/>
</dbReference>
<evidence type="ECO:0000313" key="4">
    <source>
        <dbReference type="Proteomes" id="UP000652477"/>
    </source>
</evidence>
<evidence type="ECO:0000313" key="3">
    <source>
        <dbReference type="EMBL" id="MBC5689361.1"/>
    </source>
</evidence>
<dbReference type="InterPro" id="IPR052340">
    <property type="entry name" value="RNase_Y/CdgJ"/>
</dbReference>
<dbReference type="RefSeq" id="WP_186876033.1">
    <property type="nucleotide sequence ID" value="NZ_JACOPF010000002.1"/>
</dbReference>
<dbReference type="PIRSF" id="PIRSF003180">
    <property type="entry name" value="DiGMPpdiest_YuxH"/>
    <property type="match status" value="1"/>
</dbReference>
<dbReference type="InterPro" id="IPR014408">
    <property type="entry name" value="dGMP_Pdiesterase_EAL/HD-GYP"/>
</dbReference>